<evidence type="ECO:0000313" key="1">
    <source>
        <dbReference type="EMBL" id="MRD47989.1"/>
    </source>
</evidence>
<dbReference type="SUPFAM" id="SSF56112">
    <property type="entry name" value="Protein kinase-like (PK-like)"/>
    <property type="match status" value="1"/>
</dbReference>
<dbReference type="RefSeq" id="WP_153585295.1">
    <property type="nucleotide sequence ID" value="NZ_WJBU01000010.1"/>
</dbReference>
<evidence type="ECO:0008006" key="3">
    <source>
        <dbReference type="Google" id="ProtNLM"/>
    </source>
</evidence>
<reference evidence="1 2" key="1">
    <citation type="submission" date="2019-11" db="EMBL/GenBank/DDBJ databases">
        <title>Caenimonas koreensis gen. nov., sp. nov., isolated from activated sludge.</title>
        <authorList>
            <person name="Seung H.R."/>
        </authorList>
    </citation>
    <scope>NUCLEOTIDE SEQUENCE [LARGE SCALE GENOMIC DNA]</scope>
    <source>
        <strain evidence="1 2">EMB320</strain>
    </source>
</reference>
<dbReference type="Gene3D" id="3.90.1200.10">
    <property type="match status" value="1"/>
</dbReference>
<sequence length="273" mass="30637">MTLNSRPENVVVARLCDDTIEAIRAATTAQVAKGGFSLHMGEALRATEKSQVFSAQDDKAKPLIVKRHSQRRGFASELLAYRLLEGSIHIPRVHYIDESAQVMVLSKYDPCAFNDSGSRYRVFQALGRVHGRASARVRESRLSHLACREITLGEAHRWWRSTPELAQYYQHLAQSARLASEHVALGDLGPGHILDSGQRIRFCDLETFAMGQPSELDLIALLQLPSRNDDAEQMTKAYFDARQEVCAPSRSFQEFLASLERLSYLIAPQVNLK</sequence>
<dbReference type="AlphaFoldDB" id="A0A844B8Q7"/>
<keyword evidence="2" id="KW-1185">Reference proteome</keyword>
<gene>
    <name evidence="1" type="ORF">GHT07_11915</name>
</gene>
<name>A0A844B8Q7_9BURK</name>
<dbReference type="InterPro" id="IPR011009">
    <property type="entry name" value="Kinase-like_dom_sf"/>
</dbReference>
<evidence type="ECO:0000313" key="2">
    <source>
        <dbReference type="Proteomes" id="UP000487350"/>
    </source>
</evidence>
<proteinExistence type="predicted"/>
<dbReference type="Gene3D" id="3.30.200.150">
    <property type="match status" value="1"/>
</dbReference>
<comment type="caution">
    <text evidence="1">The sequence shown here is derived from an EMBL/GenBank/DDBJ whole genome shotgun (WGS) entry which is preliminary data.</text>
</comment>
<dbReference type="EMBL" id="WJBU01000010">
    <property type="protein sequence ID" value="MRD47989.1"/>
    <property type="molecule type" value="Genomic_DNA"/>
</dbReference>
<organism evidence="1 2">
    <name type="scientific">Caenimonas koreensis DSM 17982</name>
    <dbReference type="NCBI Taxonomy" id="1121255"/>
    <lineage>
        <taxon>Bacteria</taxon>
        <taxon>Pseudomonadati</taxon>
        <taxon>Pseudomonadota</taxon>
        <taxon>Betaproteobacteria</taxon>
        <taxon>Burkholderiales</taxon>
        <taxon>Comamonadaceae</taxon>
        <taxon>Caenimonas</taxon>
    </lineage>
</organism>
<protein>
    <recommendedName>
        <fullName evidence="3">Phosphotransferase enzyme family protein</fullName>
    </recommendedName>
</protein>
<dbReference type="Proteomes" id="UP000487350">
    <property type="component" value="Unassembled WGS sequence"/>
</dbReference>
<accession>A0A844B8Q7</accession>